<organism evidence="2 3">
    <name type="scientific">Methanobacterium bryantii</name>
    <dbReference type="NCBI Taxonomy" id="2161"/>
    <lineage>
        <taxon>Archaea</taxon>
        <taxon>Methanobacteriati</taxon>
        <taxon>Methanobacteriota</taxon>
        <taxon>Methanomada group</taxon>
        <taxon>Methanobacteria</taxon>
        <taxon>Methanobacteriales</taxon>
        <taxon>Methanobacteriaceae</taxon>
        <taxon>Methanobacterium</taxon>
    </lineage>
</organism>
<dbReference type="GO" id="GO:0005524">
    <property type="term" value="F:ATP binding"/>
    <property type="evidence" value="ECO:0007669"/>
    <property type="project" value="TreeGrafter"/>
</dbReference>
<dbReference type="InterPro" id="IPR050625">
    <property type="entry name" value="ParA/MinD_ATPase"/>
</dbReference>
<dbReference type="PANTHER" id="PTHR43384:SF3">
    <property type="entry name" value="AAA+ ATPASE DOMAIN-CONTAINING PROTEIN"/>
    <property type="match status" value="1"/>
</dbReference>
<dbReference type="Gene3D" id="3.40.50.300">
    <property type="entry name" value="P-loop containing nucleotide triphosphate hydrolases"/>
    <property type="match status" value="1"/>
</dbReference>
<evidence type="ECO:0000313" key="2">
    <source>
        <dbReference type="EMBL" id="PAV03183.1"/>
    </source>
</evidence>
<dbReference type="Proteomes" id="UP000217784">
    <property type="component" value="Unassembled WGS sequence"/>
</dbReference>
<dbReference type="InterPro" id="IPR002586">
    <property type="entry name" value="CobQ/CobB/MinD/ParA_Nub-bd_dom"/>
</dbReference>
<proteinExistence type="predicted"/>
<dbReference type="GO" id="GO:0009898">
    <property type="term" value="C:cytoplasmic side of plasma membrane"/>
    <property type="evidence" value="ECO:0007669"/>
    <property type="project" value="TreeGrafter"/>
</dbReference>
<evidence type="ECO:0000259" key="1">
    <source>
        <dbReference type="Pfam" id="PF01656"/>
    </source>
</evidence>
<feature type="domain" description="CobQ/CobB/MinD/ParA nucleotide binding" evidence="1">
    <location>
        <begin position="4"/>
        <end position="238"/>
    </location>
</feature>
<comment type="caution">
    <text evidence="2">The sequence shown here is derived from an EMBL/GenBank/DDBJ whole genome shotgun (WGS) entry which is preliminary data.</text>
</comment>
<name>A0A2A2H1M8_METBR</name>
<dbReference type="GO" id="GO:0016887">
    <property type="term" value="F:ATP hydrolysis activity"/>
    <property type="evidence" value="ECO:0007669"/>
    <property type="project" value="TreeGrafter"/>
</dbReference>
<keyword evidence="3" id="KW-1185">Reference proteome</keyword>
<dbReference type="Pfam" id="PF01656">
    <property type="entry name" value="CbiA"/>
    <property type="match status" value="1"/>
</dbReference>
<dbReference type="EMBL" id="LMVM01000040">
    <property type="protein sequence ID" value="PAV03183.1"/>
    <property type="molecule type" value="Genomic_DNA"/>
</dbReference>
<dbReference type="RefSeq" id="WP_069583980.1">
    <property type="nucleotide sequence ID" value="NZ_LMVM01000040.1"/>
</dbReference>
<gene>
    <name evidence="2" type="ORF">ASJ80_07120</name>
</gene>
<dbReference type="PANTHER" id="PTHR43384">
    <property type="entry name" value="SEPTUM SITE-DETERMINING PROTEIN MIND HOMOLOG, CHLOROPLASTIC-RELATED"/>
    <property type="match status" value="1"/>
</dbReference>
<accession>A0A2A2H1M8</accession>
<dbReference type="AlphaFoldDB" id="A0A2A2H1M8"/>
<dbReference type="InterPro" id="IPR014433">
    <property type="entry name" value="CooC"/>
</dbReference>
<dbReference type="InterPro" id="IPR027417">
    <property type="entry name" value="P-loop_NTPase"/>
</dbReference>
<dbReference type="PIRSF" id="PIRSF005647">
    <property type="entry name" value="CooC"/>
    <property type="match status" value="1"/>
</dbReference>
<dbReference type="SUPFAM" id="SSF52540">
    <property type="entry name" value="P-loop containing nucleoside triphosphate hydrolases"/>
    <property type="match status" value="1"/>
</dbReference>
<protein>
    <submittedName>
        <fullName evidence="2">Nitrogenase reductase</fullName>
    </submittedName>
</protein>
<sequence length="257" mass="27751">MPKIVISGRGGCGKSTLVTLMAKELKEQGKTVLVIDSDESNLGLAAMIGVKPAEKTLMDYLGGKPAVMDKLMAQIRGEENERAEFFMENSGLSSLSPEFVNWNGSLALMQIGKIEHTLEGCACPMGAIARDFLNHLTVEEDQWVLIDTEAGVEHFGRGIVEGADSVLMVVDPSNDAVLLTEKAAELTEEAGKNFGAVLNKVDEKTRLILEEMLAAKNIMIKGILPYSSTLAQINLQGESLDMPSAIEELDKLITVIT</sequence>
<reference evidence="2 3" key="1">
    <citation type="journal article" date="2017" name="BMC Genomics">
        <title>Genomic analysis of methanogenic archaea reveals a shift towards energy conservation.</title>
        <authorList>
            <person name="Gilmore S.P."/>
            <person name="Henske J.K."/>
            <person name="Sexton J.A."/>
            <person name="Solomon K.V."/>
            <person name="Seppala S."/>
            <person name="Yoo J.I."/>
            <person name="Huyett L.M."/>
            <person name="Pressman A."/>
            <person name="Cogan J.Z."/>
            <person name="Kivenson V."/>
            <person name="Peng X."/>
            <person name="Tan Y."/>
            <person name="Valentine D.L."/>
            <person name="O'Malley M.A."/>
        </authorList>
    </citation>
    <scope>NUCLEOTIDE SEQUENCE [LARGE SCALE GENOMIC DNA]</scope>
    <source>
        <strain evidence="2 3">M.o.H.</strain>
    </source>
</reference>
<dbReference type="GO" id="GO:0005829">
    <property type="term" value="C:cytosol"/>
    <property type="evidence" value="ECO:0007669"/>
    <property type="project" value="TreeGrafter"/>
</dbReference>
<evidence type="ECO:0000313" key="3">
    <source>
        <dbReference type="Proteomes" id="UP000217784"/>
    </source>
</evidence>
<dbReference type="GO" id="GO:0051782">
    <property type="term" value="P:negative regulation of cell division"/>
    <property type="evidence" value="ECO:0007669"/>
    <property type="project" value="TreeGrafter"/>
</dbReference>